<keyword evidence="5 7" id="KW-1133">Transmembrane helix</keyword>
<evidence type="ECO:0000313" key="10">
    <source>
        <dbReference type="Proteomes" id="UP000249185"/>
    </source>
</evidence>
<comment type="subcellular location">
    <subcellularLocation>
        <location evidence="1 7">Cell membrane</location>
        <topology evidence="1 7">Multi-pass membrane protein</topology>
    </subcellularLocation>
</comment>
<comment type="caution">
    <text evidence="9">The sequence shown here is derived from an EMBL/GenBank/DDBJ whole genome shotgun (WGS) entry which is preliminary data.</text>
</comment>
<dbReference type="AlphaFoldDB" id="A0A2W5NB75"/>
<dbReference type="PANTHER" id="PTHR30151:SF20">
    <property type="entry name" value="ABC TRANSPORTER PERMEASE PROTEIN HI_0355-RELATED"/>
    <property type="match status" value="1"/>
</dbReference>
<protein>
    <submittedName>
        <fullName evidence="9">ABC transporter permease</fullName>
    </submittedName>
</protein>
<name>A0A2W5NB75_RHOSU</name>
<feature type="transmembrane region" description="Helical" evidence="7">
    <location>
        <begin position="168"/>
        <end position="195"/>
    </location>
</feature>
<comment type="similarity">
    <text evidence="7">Belongs to the binding-protein-dependent transport system permease family.</text>
</comment>
<evidence type="ECO:0000259" key="8">
    <source>
        <dbReference type="PROSITE" id="PS50928"/>
    </source>
</evidence>
<feature type="domain" description="ABC transmembrane type-1" evidence="8">
    <location>
        <begin position="54"/>
        <end position="234"/>
    </location>
</feature>
<dbReference type="GO" id="GO:0005886">
    <property type="term" value="C:plasma membrane"/>
    <property type="evidence" value="ECO:0007669"/>
    <property type="project" value="UniProtKB-SubCell"/>
</dbReference>
<dbReference type="EMBL" id="QFPW01000003">
    <property type="protein sequence ID" value="PZQ50746.1"/>
    <property type="molecule type" value="Genomic_DNA"/>
</dbReference>
<evidence type="ECO:0000313" key="9">
    <source>
        <dbReference type="EMBL" id="PZQ50746.1"/>
    </source>
</evidence>
<dbReference type="GO" id="GO:0055085">
    <property type="term" value="P:transmembrane transport"/>
    <property type="evidence" value="ECO:0007669"/>
    <property type="project" value="InterPro"/>
</dbReference>
<dbReference type="Pfam" id="PF00528">
    <property type="entry name" value="BPD_transp_1"/>
    <property type="match status" value="1"/>
</dbReference>
<sequence>MRRALAGPLAVFAGFLAAWQALVWLTGLPPYLLPGPRLVALALWTHRAELGAASLRTLGEILAGFGLGGAIGVGLATLMAAWSACARALRPALLFSQTIPIFALAPILTLWLGYGAAPKIVVAALITFFPVTTAFFDGLTRTPPASLDLGRVMGAGRWREMIHLRVPAALPALGTGLRLAAIYAPVGAVIGEWVGGSEGLGALMIHANGRMRVDLVFAGLALVTLITVGFHALVDRLARRAFARFG</sequence>
<dbReference type="Gene3D" id="1.10.3720.10">
    <property type="entry name" value="MetI-like"/>
    <property type="match status" value="1"/>
</dbReference>
<proteinExistence type="inferred from homology"/>
<gene>
    <name evidence="9" type="ORF">DI556_06410</name>
</gene>
<evidence type="ECO:0000256" key="1">
    <source>
        <dbReference type="ARBA" id="ARBA00004651"/>
    </source>
</evidence>
<keyword evidence="6 7" id="KW-0472">Membrane</keyword>
<evidence type="ECO:0000256" key="4">
    <source>
        <dbReference type="ARBA" id="ARBA00022692"/>
    </source>
</evidence>
<feature type="transmembrane region" description="Helical" evidence="7">
    <location>
        <begin position="94"/>
        <end position="114"/>
    </location>
</feature>
<keyword evidence="2 7" id="KW-0813">Transport</keyword>
<evidence type="ECO:0000256" key="2">
    <source>
        <dbReference type="ARBA" id="ARBA00022448"/>
    </source>
</evidence>
<dbReference type="Proteomes" id="UP000249185">
    <property type="component" value="Unassembled WGS sequence"/>
</dbReference>
<feature type="transmembrane region" description="Helical" evidence="7">
    <location>
        <begin position="61"/>
        <end position="82"/>
    </location>
</feature>
<dbReference type="SUPFAM" id="SSF161098">
    <property type="entry name" value="MetI-like"/>
    <property type="match status" value="1"/>
</dbReference>
<dbReference type="PROSITE" id="PS50928">
    <property type="entry name" value="ABC_TM1"/>
    <property type="match status" value="1"/>
</dbReference>
<feature type="transmembrane region" description="Helical" evidence="7">
    <location>
        <begin position="120"/>
        <end position="139"/>
    </location>
</feature>
<dbReference type="InterPro" id="IPR035906">
    <property type="entry name" value="MetI-like_sf"/>
</dbReference>
<evidence type="ECO:0000256" key="7">
    <source>
        <dbReference type="RuleBase" id="RU363032"/>
    </source>
</evidence>
<dbReference type="InterPro" id="IPR000515">
    <property type="entry name" value="MetI-like"/>
</dbReference>
<evidence type="ECO:0000256" key="3">
    <source>
        <dbReference type="ARBA" id="ARBA00022475"/>
    </source>
</evidence>
<accession>A0A2W5NB75</accession>
<reference evidence="9 10" key="1">
    <citation type="submission" date="2017-08" db="EMBL/GenBank/DDBJ databases">
        <title>Infants hospitalized years apart are colonized by the same room-sourced microbial strains.</title>
        <authorList>
            <person name="Brooks B."/>
            <person name="Olm M.R."/>
            <person name="Firek B.A."/>
            <person name="Baker R."/>
            <person name="Thomas B.C."/>
            <person name="Morowitz M.J."/>
            <person name="Banfield J.F."/>
        </authorList>
    </citation>
    <scope>NUCLEOTIDE SEQUENCE [LARGE SCALE GENOMIC DNA]</scope>
    <source>
        <strain evidence="9">S2_005_002_R2_34</strain>
    </source>
</reference>
<organism evidence="9 10">
    <name type="scientific">Rhodovulum sulfidophilum</name>
    <name type="common">Rhodobacter sulfidophilus</name>
    <dbReference type="NCBI Taxonomy" id="35806"/>
    <lineage>
        <taxon>Bacteria</taxon>
        <taxon>Pseudomonadati</taxon>
        <taxon>Pseudomonadota</taxon>
        <taxon>Alphaproteobacteria</taxon>
        <taxon>Rhodobacterales</taxon>
        <taxon>Paracoccaceae</taxon>
        <taxon>Rhodovulum</taxon>
    </lineage>
</organism>
<evidence type="ECO:0000256" key="6">
    <source>
        <dbReference type="ARBA" id="ARBA00023136"/>
    </source>
</evidence>
<evidence type="ECO:0000256" key="5">
    <source>
        <dbReference type="ARBA" id="ARBA00022989"/>
    </source>
</evidence>
<dbReference type="CDD" id="cd06261">
    <property type="entry name" value="TM_PBP2"/>
    <property type="match status" value="1"/>
</dbReference>
<dbReference type="PANTHER" id="PTHR30151">
    <property type="entry name" value="ALKANE SULFONATE ABC TRANSPORTER-RELATED, MEMBRANE SUBUNIT"/>
    <property type="match status" value="1"/>
</dbReference>
<feature type="transmembrane region" description="Helical" evidence="7">
    <location>
        <begin position="215"/>
        <end position="234"/>
    </location>
</feature>
<keyword evidence="3" id="KW-1003">Cell membrane</keyword>
<keyword evidence="4 7" id="KW-0812">Transmembrane</keyword>